<feature type="modified residue" description="4-aspartylphosphate" evidence="2">
    <location>
        <position position="57"/>
    </location>
</feature>
<proteinExistence type="predicted"/>
<dbReference type="Pfam" id="PF00072">
    <property type="entry name" value="Response_reg"/>
    <property type="match status" value="1"/>
</dbReference>
<protein>
    <submittedName>
        <fullName evidence="4">Response regulator</fullName>
    </submittedName>
</protein>
<dbReference type="SUPFAM" id="SSF52172">
    <property type="entry name" value="CheY-like"/>
    <property type="match status" value="1"/>
</dbReference>
<name>A0A2A4Z521_9PROT</name>
<comment type="caution">
    <text evidence="4">The sequence shown here is derived from an EMBL/GenBank/DDBJ whole genome shotgun (WGS) entry which is preliminary data.</text>
</comment>
<evidence type="ECO:0000256" key="1">
    <source>
        <dbReference type="ARBA" id="ARBA00022553"/>
    </source>
</evidence>
<dbReference type="Gene3D" id="3.40.50.2300">
    <property type="match status" value="1"/>
</dbReference>
<evidence type="ECO:0000259" key="3">
    <source>
        <dbReference type="PROSITE" id="PS50110"/>
    </source>
</evidence>
<dbReference type="PROSITE" id="PS50110">
    <property type="entry name" value="RESPONSE_REGULATORY"/>
    <property type="match status" value="1"/>
</dbReference>
<dbReference type="PANTHER" id="PTHR44591">
    <property type="entry name" value="STRESS RESPONSE REGULATOR PROTEIN 1"/>
    <property type="match status" value="1"/>
</dbReference>
<dbReference type="InterPro" id="IPR011006">
    <property type="entry name" value="CheY-like_superfamily"/>
</dbReference>
<dbReference type="PROSITE" id="PS51257">
    <property type="entry name" value="PROKAR_LIPOPROTEIN"/>
    <property type="match status" value="1"/>
</dbReference>
<dbReference type="SMART" id="SM00448">
    <property type="entry name" value="REC"/>
    <property type="match status" value="1"/>
</dbReference>
<evidence type="ECO:0000256" key="2">
    <source>
        <dbReference type="PROSITE-ProRule" id="PRU00169"/>
    </source>
</evidence>
<gene>
    <name evidence="4" type="ORF">COB13_07180</name>
</gene>
<keyword evidence="1 2" id="KW-0597">Phosphoprotein</keyword>
<reference key="1">
    <citation type="submission" date="2017-08" db="EMBL/GenBank/DDBJ databases">
        <title>A dynamic microbial community with high functional redundancy inhabits the cold, oxic subseafloor aquifer.</title>
        <authorList>
            <person name="Tully B.J."/>
            <person name="Wheat C.G."/>
            <person name="Glazer B.T."/>
            <person name="Huber J.A."/>
        </authorList>
    </citation>
    <scope>NUCLEOTIDE SEQUENCE [LARGE SCALE GENOMIC DNA]</scope>
</reference>
<accession>A0A2A4Z521</accession>
<organism evidence="4">
    <name type="scientific">OCS116 cluster bacterium</name>
    <dbReference type="NCBI Taxonomy" id="2030921"/>
    <lineage>
        <taxon>Bacteria</taxon>
        <taxon>Pseudomonadati</taxon>
        <taxon>Pseudomonadota</taxon>
        <taxon>Alphaproteobacteria</taxon>
        <taxon>OCS116 cluster</taxon>
    </lineage>
</organism>
<dbReference type="CDD" id="cd00156">
    <property type="entry name" value="REC"/>
    <property type="match status" value="1"/>
</dbReference>
<dbReference type="EMBL" id="NVUS01000007">
    <property type="protein sequence ID" value="PCJ01636.1"/>
    <property type="molecule type" value="Genomic_DNA"/>
</dbReference>
<dbReference type="PANTHER" id="PTHR44591:SF21">
    <property type="entry name" value="TWO-COMPONENT RESPONSE REGULATOR"/>
    <property type="match status" value="1"/>
</dbReference>
<sequence>MTKRILIVEDEADIVSFLERGLAQSGFTTISCENGALALQILEASHADNEIHLILSDIQMPVMDGIALALNVARDMPHIPLILMTGYAQQRERAIGLEQLVVDIVEKPFELTHLIGIINQHIGITNQNIDG</sequence>
<reference evidence="4" key="2">
    <citation type="journal article" date="2018" name="ISME J.">
        <title>A dynamic microbial community with high functional redundancy inhabits the cold, oxic subseafloor aquifer.</title>
        <authorList>
            <person name="Tully B.J."/>
            <person name="Wheat C.G."/>
            <person name="Glazer B.T."/>
            <person name="Huber J.A."/>
        </authorList>
    </citation>
    <scope>NUCLEOTIDE SEQUENCE</scope>
    <source>
        <strain evidence="4">NORP83</strain>
    </source>
</reference>
<feature type="domain" description="Response regulatory" evidence="3">
    <location>
        <begin position="4"/>
        <end position="122"/>
    </location>
</feature>
<dbReference type="InterPro" id="IPR050595">
    <property type="entry name" value="Bact_response_regulator"/>
</dbReference>
<evidence type="ECO:0000313" key="4">
    <source>
        <dbReference type="EMBL" id="PCJ01636.1"/>
    </source>
</evidence>
<dbReference type="AlphaFoldDB" id="A0A2A4Z521"/>
<dbReference type="InterPro" id="IPR001789">
    <property type="entry name" value="Sig_transdc_resp-reg_receiver"/>
</dbReference>
<dbReference type="GO" id="GO:0000160">
    <property type="term" value="P:phosphorelay signal transduction system"/>
    <property type="evidence" value="ECO:0007669"/>
    <property type="project" value="InterPro"/>
</dbReference>